<dbReference type="STRING" id="639282.DEFDS_0748"/>
<dbReference type="InterPro" id="IPR019734">
    <property type="entry name" value="TPR_rpt"/>
</dbReference>
<dbReference type="EMBL" id="AP011529">
    <property type="protein sequence ID" value="BAI80227.1"/>
    <property type="molecule type" value="Genomic_DNA"/>
</dbReference>
<dbReference type="SUPFAM" id="SSF52833">
    <property type="entry name" value="Thioredoxin-like"/>
    <property type="match status" value="1"/>
</dbReference>
<dbReference type="SUPFAM" id="SSF48452">
    <property type="entry name" value="TPR-like"/>
    <property type="match status" value="1"/>
</dbReference>
<gene>
    <name evidence="2" type="ordered locus">DEFDS_0748</name>
</gene>
<dbReference type="AlphaFoldDB" id="D3PCA4"/>
<dbReference type="KEGG" id="ddf:DEFDS_0748"/>
<dbReference type="OrthoDB" id="9781245at2"/>
<dbReference type="Pfam" id="PF13181">
    <property type="entry name" value="TPR_8"/>
    <property type="match status" value="1"/>
</dbReference>
<reference evidence="2 3" key="1">
    <citation type="journal article" date="2010" name="DNA Res.">
        <title>Bacterial lifestyle in a deep-sea hydrothermal vent chimney revealed by the genome sequence of the thermophilic bacterium Deferribacter desulfuricans SSM1.</title>
        <authorList>
            <person name="Takaki Y."/>
            <person name="Shimamura S."/>
            <person name="Nakagawa S."/>
            <person name="Fukuhara Y."/>
            <person name="Horikawa H."/>
            <person name="Ankai A."/>
            <person name="Harada T."/>
            <person name="Hosoyama A."/>
            <person name="Oguchi A."/>
            <person name="Fukui S."/>
            <person name="Fujita N."/>
            <person name="Takami H."/>
            <person name="Takai K."/>
        </authorList>
    </citation>
    <scope>NUCLEOTIDE SEQUENCE [LARGE SCALE GENOMIC DNA]</scope>
    <source>
        <strain evidence="3">DSM 14783 / JCM 11476 / NBRC 101012 / SSM1</strain>
    </source>
</reference>
<dbReference type="PROSITE" id="PS50005">
    <property type="entry name" value="TPR"/>
    <property type="match status" value="1"/>
</dbReference>
<protein>
    <submittedName>
        <fullName evidence="2">Uncharacterized protein</fullName>
    </submittedName>
</protein>
<dbReference type="InterPro" id="IPR036249">
    <property type="entry name" value="Thioredoxin-like_sf"/>
</dbReference>
<accession>D3PCA4</accession>
<organism evidence="2 3">
    <name type="scientific">Deferribacter desulfuricans (strain DSM 14783 / JCM 11476 / NBRC 101012 / SSM1)</name>
    <dbReference type="NCBI Taxonomy" id="639282"/>
    <lineage>
        <taxon>Bacteria</taxon>
        <taxon>Pseudomonadati</taxon>
        <taxon>Deferribacterota</taxon>
        <taxon>Deferribacteres</taxon>
        <taxon>Deferribacterales</taxon>
        <taxon>Deferribacteraceae</taxon>
        <taxon>Deferribacter</taxon>
    </lineage>
</organism>
<dbReference type="InterPro" id="IPR011990">
    <property type="entry name" value="TPR-like_helical_dom_sf"/>
</dbReference>
<name>D3PCA4_DEFDS</name>
<evidence type="ECO:0000256" key="1">
    <source>
        <dbReference type="PROSITE-ProRule" id="PRU00339"/>
    </source>
</evidence>
<proteinExistence type="predicted"/>
<keyword evidence="1" id="KW-0802">TPR repeat</keyword>
<dbReference type="SMART" id="SM00028">
    <property type="entry name" value="TPR"/>
    <property type="match status" value="2"/>
</dbReference>
<dbReference type="eggNOG" id="COG0457">
    <property type="taxonomic scope" value="Bacteria"/>
</dbReference>
<dbReference type="Gene3D" id="1.25.40.10">
    <property type="entry name" value="Tetratricopeptide repeat domain"/>
    <property type="match status" value="1"/>
</dbReference>
<feature type="repeat" description="TPR" evidence="1">
    <location>
        <begin position="246"/>
        <end position="279"/>
    </location>
</feature>
<keyword evidence="3" id="KW-1185">Reference proteome</keyword>
<dbReference type="Proteomes" id="UP000001520">
    <property type="component" value="Chromosome"/>
</dbReference>
<sequence>MRIANLIIIFFIFTNVCFSFPLKNIKKGDVFDFSKFTSQESNFANSLKDKKIKMVLLWRSDKQLSVKIAKNFKKICSTKNIYCYSMDIKQIKKDELLKLIGDLSKNFYVTLYNGDIIEDLGIYTLPVTIFLDKNNKVIDAIGYEGQYYVKINRYLDYLTGKISKDEYEKYSNTSVVDRRRSILPEINFIKRLIRDSQKDDAIKRLSSLKLDNLTNFEKVKLSEVYILLQRYKDAVKLLEPISDKFIDAKFYLSLAYYNIGEYEKSLNLLKNIEKIYPNKRRLYFLLGKVYKSKGDFKKGCEYFEKSCEQNLIN</sequence>
<evidence type="ECO:0000313" key="2">
    <source>
        <dbReference type="EMBL" id="BAI80227.1"/>
    </source>
</evidence>
<evidence type="ECO:0000313" key="3">
    <source>
        <dbReference type="Proteomes" id="UP000001520"/>
    </source>
</evidence>
<dbReference type="HOGENOM" id="CLU_887732_0_0_0"/>
<dbReference type="Pfam" id="PF13174">
    <property type="entry name" value="TPR_6"/>
    <property type="match status" value="1"/>
</dbReference>